<name>A0ABT3ZPN4_9BURK</name>
<dbReference type="EMBL" id="JAPMXC010000003">
    <property type="protein sequence ID" value="MCY0388232.1"/>
    <property type="molecule type" value="Genomic_DNA"/>
</dbReference>
<dbReference type="RefSeq" id="WP_267848126.1">
    <property type="nucleotide sequence ID" value="NZ_JAPMXC010000003.1"/>
</dbReference>
<evidence type="ECO:0008006" key="3">
    <source>
        <dbReference type="Google" id="ProtNLM"/>
    </source>
</evidence>
<reference evidence="1" key="1">
    <citation type="submission" date="2022-11" db="EMBL/GenBank/DDBJ databases">
        <title>Robbsia betulipollinis sp. nov., isolated from pollen of birch (Betula pendula).</title>
        <authorList>
            <person name="Shi H."/>
            <person name="Ambika Manirajan B."/>
            <person name="Ratering S."/>
            <person name="Geissler-Plaum R."/>
            <person name="Schnell S."/>
        </authorList>
    </citation>
    <scope>NUCLEOTIDE SEQUENCE</scope>
    <source>
        <strain evidence="1">Bb-Pol-6</strain>
    </source>
</reference>
<protein>
    <recommendedName>
        <fullName evidence="3">Bacteriophage protein</fullName>
    </recommendedName>
</protein>
<keyword evidence="2" id="KW-1185">Reference proteome</keyword>
<evidence type="ECO:0000313" key="2">
    <source>
        <dbReference type="Proteomes" id="UP001082899"/>
    </source>
</evidence>
<comment type="caution">
    <text evidence="1">The sequence shown here is derived from an EMBL/GenBank/DDBJ whole genome shotgun (WGS) entry which is preliminary data.</text>
</comment>
<dbReference type="NCBIfam" id="NF047561">
    <property type="entry name" value="orf58_phage_fam"/>
    <property type="match status" value="1"/>
</dbReference>
<accession>A0ABT3ZPN4</accession>
<dbReference type="Pfam" id="PF22759">
    <property type="entry name" value="E217_GP41"/>
    <property type="match status" value="1"/>
</dbReference>
<gene>
    <name evidence="1" type="ORF">OVY01_13490</name>
</gene>
<sequence length="316" mass="34382">MAASNSQWIRKLSLVAADQNGRGIDLGNFRVRFEVRRGDTESPNTLVATIYNLSAQTSNKVGGEYSNITLQAGYENGSYGTLFVGNVKWTERGKENSTDTFLRIGAGDGDEAYNFSVCNTTLAAGASAQDIMNAMTNAFVKQGVDKAEDLDKFVGVIPPETLARGKVLFGMARSHMRDWAQKNGFRWSIQNEKLVLVPVRGYRQREAVVISSTTGMIGIPTANQNGVSVRCLMNPLIEVGCLIKIEQGDINTLTVQQQGFRYQGLNVSAPTTKEGFYRVLVAEHTGDTRGQEWYTDITCLAVDISATASESVAVPG</sequence>
<dbReference type="InterPro" id="IPR054496">
    <property type="entry name" value="E217_GP41"/>
</dbReference>
<evidence type="ECO:0000313" key="1">
    <source>
        <dbReference type="EMBL" id="MCY0388232.1"/>
    </source>
</evidence>
<organism evidence="1 2">
    <name type="scientific">Robbsia betulipollinis</name>
    <dbReference type="NCBI Taxonomy" id="2981849"/>
    <lineage>
        <taxon>Bacteria</taxon>
        <taxon>Pseudomonadati</taxon>
        <taxon>Pseudomonadota</taxon>
        <taxon>Betaproteobacteria</taxon>
        <taxon>Burkholderiales</taxon>
        <taxon>Burkholderiaceae</taxon>
        <taxon>Robbsia</taxon>
    </lineage>
</organism>
<proteinExistence type="predicted"/>
<dbReference type="Proteomes" id="UP001082899">
    <property type="component" value="Unassembled WGS sequence"/>
</dbReference>